<protein>
    <submittedName>
        <fullName evidence="2">Uncharacterized protein</fullName>
    </submittedName>
</protein>
<gene>
    <name evidence="2" type="ORF">BWQ96_06663</name>
</gene>
<dbReference type="OrthoDB" id="4384at2759"/>
<organism evidence="2 3">
    <name type="scientific">Gracilariopsis chorda</name>
    <dbReference type="NCBI Taxonomy" id="448386"/>
    <lineage>
        <taxon>Eukaryota</taxon>
        <taxon>Rhodophyta</taxon>
        <taxon>Florideophyceae</taxon>
        <taxon>Rhodymeniophycidae</taxon>
        <taxon>Gracilariales</taxon>
        <taxon>Gracilariaceae</taxon>
        <taxon>Gracilariopsis</taxon>
    </lineage>
</organism>
<comment type="caution">
    <text evidence="2">The sequence shown here is derived from an EMBL/GenBank/DDBJ whole genome shotgun (WGS) entry which is preliminary data.</text>
</comment>
<dbReference type="EMBL" id="NBIV01000119">
    <property type="protein sequence ID" value="PXF43551.1"/>
    <property type="molecule type" value="Genomic_DNA"/>
</dbReference>
<proteinExistence type="predicted"/>
<keyword evidence="1" id="KW-0812">Transmembrane</keyword>
<feature type="transmembrane region" description="Helical" evidence="1">
    <location>
        <begin position="57"/>
        <end position="79"/>
    </location>
</feature>
<evidence type="ECO:0000313" key="3">
    <source>
        <dbReference type="Proteomes" id="UP000247409"/>
    </source>
</evidence>
<keyword evidence="1" id="KW-1133">Transmembrane helix</keyword>
<reference evidence="2 3" key="1">
    <citation type="journal article" date="2018" name="Mol. Biol. Evol.">
        <title>Analysis of the draft genome of the red seaweed Gracilariopsis chorda provides insights into genome size evolution in Rhodophyta.</title>
        <authorList>
            <person name="Lee J."/>
            <person name="Yang E.C."/>
            <person name="Graf L."/>
            <person name="Yang J.H."/>
            <person name="Qiu H."/>
            <person name="Zel Zion U."/>
            <person name="Chan C.X."/>
            <person name="Stephens T.G."/>
            <person name="Weber A.P.M."/>
            <person name="Boo G.H."/>
            <person name="Boo S.M."/>
            <person name="Kim K.M."/>
            <person name="Shin Y."/>
            <person name="Jung M."/>
            <person name="Lee S.J."/>
            <person name="Yim H.S."/>
            <person name="Lee J.H."/>
            <person name="Bhattacharya D."/>
            <person name="Yoon H.S."/>
        </authorList>
    </citation>
    <scope>NUCLEOTIDE SEQUENCE [LARGE SCALE GENOMIC DNA]</scope>
    <source>
        <strain evidence="2 3">SKKU-2015</strain>
        <tissue evidence="2">Whole body</tissue>
    </source>
</reference>
<accession>A0A2V3IN90</accession>
<dbReference type="AlphaFoldDB" id="A0A2V3IN90"/>
<keyword evidence="1" id="KW-0472">Membrane</keyword>
<dbReference type="Proteomes" id="UP000247409">
    <property type="component" value="Unassembled WGS sequence"/>
</dbReference>
<sequence>MVGNSSSSGTTAAGFYAAAAASETDGDTFDGDAEFDEYDDWDYAEMLSAMSKNLKTYVLQPLVVGAAAALGMSIGFAIFDATASIFTRRSTRGSTPSYGAREK</sequence>
<evidence type="ECO:0000313" key="2">
    <source>
        <dbReference type="EMBL" id="PXF43551.1"/>
    </source>
</evidence>
<evidence type="ECO:0000256" key="1">
    <source>
        <dbReference type="SAM" id="Phobius"/>
    </source>
</evidence>
<keyword evidence="3" id="KW-1185">Reference proteome</keyword>
<name>A0A2V3IN90_9FLOR</name>